<dbReference type="PANTHER" id="PTHR31065">
    <property type="entry name" value="PLATZ TRANSCRIPTION FACTOR FAMILY PROTEIN"/>
    <property type="match status" value="1"/>
</dbReference>
<comment type="caution">
    <text evidence="2">The sequence shown here is derived from an EMBL/GenBank/DDBJ whole genome shotgun (WGS) entry which is preliminary data.</text>
</comment>
<evidence type="ECO:0000256" key="1">
    <source>
        <dbReference type="SAM" id="MobiDB-lite"/>
    </source>
</evidence>
<dbReference type="AlphaFoldDB" id="A0A5N5M9Q6"/>
<gene>
    <name evidence="2" type="ORF">DKX38_009175</name>
</gene>
<dbReference type="PANTHER" id="PTHR31065:SF11">
    <property type="entry name" value="PROTEIN RGF1 INDUCIBLE TRANSCRIPTION FACTOR 1"/>
    <property type="match status" value="1"/>
</dbReference>
<evidence type="ECO:0000313" key="3">
    <source>
        <dbReference type="Proteomes" id="UP000326939"/>
    </source>
</evidence>
<accession>A0A5N5M9Q6</accession>
<dbReference type="Proteomes" id="UP000326939">
    <property type="component" value="Chromosome 6"/>
</dbReference>
<dbReference type="InterPro" id="IPR006734">
    <property type="entry name" value="PLATZ"/>
</dbReference>
<organism evidence="2 3">
    <name type="scientific">Salix brachista</name>
    <dbReference type="NCBI Taxonomy" id="2182728"/>
    <lineage>
        <taxon>Eukaryota</taxon>
        <taxon>Viridiplantae</taxon>
        <taxon>Streptophyta</taxon>
        <taxon>Embryophyta</taxon>
        <taxon>Tracheophyta</taxon>
        <taxon>Spermatophyta</taxon>
        <taxon>Magnoliopsida</taxon>
        <taxon>eudicotyledons</taxon>
        <taxon>Gunneridae</taxon>
        <taxon>Pentapetalae</taxon>
        <taxon>rosids</taxon>
        <taxon>fabids</taxon>
        <taxon>Malpighiales</taxon>
        <taxon>Salicaceae</taxon>
        <taxon>Saliceae</taxon>
        <taxon>Salix</taxon>
    </lineage>
</organism>
<dbReference type="Pfam" id="PF04640">
    <property type="entry name" value="PLATZ"/>
    <property type="match status" value="1"/>
</dbReference>
<keyword evidence="3" id="KW-1185">Reference proteome</keyword>
<evidence type="ECO:0000313" key="2">
    <source>
        <dbReference type="EMBL" id="KAB5551864.1"/>
    </source>
</evidence>
<feature type="compositionally biased region" description="Low complexity" evidence="1">
    <location>
        <begin position="564"/>
        <end position="581"/>
    </location>
</feature>
<protein>
    <recommendedName>
        <fullName evidence="4">B box-type domain-containing protein</fullName>
    </recommendedName>
</protein>
<proteinExistence type="predicted"/>
<evidence type="ECO:0008006" key="4">
    <source>
        <dbReference type="Google" id="ProtNLM"/>
    </source>
</evidence>
<name>A0A5N5M9Q6_9ROSI</name>
<feature type="region of interest" description="Disordered" evidence="1">
    <location>
        <begin position="558"/>
        <end position="581"/>
    </location>
</feature>
<sequence length="624" mass="71049">MAMASTSLHQSLSPKYPHFFHNSRLPPTRLRFTSLRFPSTIRATSAVSLEPEKGDGCGLLREVRILNVNFVIVHDPDCFWKLEVVAELCDQRVAYRIYKNFCFQELSTQQSQTLEADPFACPICYQPLIRKGPPGFNLPAIYRSGFKCNRCNKTYSSKENYLDLTITAGMKDYTEVKPARTELFRNPLVSFLYERGWRQNFNQSGFPGPDEEFKMAQEYFKPAEGGLLVDVSCEILLLSGQMFQDFPLLQVQLMLSMLVLPCIAGHLLPMLETLPTLCLITNAICPFYVLVWCCLDLVHRLTLFRVIPTLNIPLEWLSSVNSNQQGPDSGISLLSRLRICFVTSKVAEICRALRSGGVFVGTTFLQYSSTTSWIERPFREGTRKPAWLEALYTQKFFAGCSYHETAKKNEKNVCCLDCCISICPHCIPSHRFHSLLQVRRYVYHDVVRLEDLEKLIDCSNVQAYTINSAKVVFIKKRPQNRQFKGAGNYCTSCDRSLQEPFLHCSLGCKVDYVLKHYRDLSPYLRRCNALTLGPDFFIPQDLADDEMTNETWTPHSTVVDSDEPLSWSSSSSGSENMSMATSEIVRKKRSGLYVCARSMNRVSDEDIASSMSRRKGIPHRSPLC</sequence>
<reference evidence="3" key="1">
    <citation type="journal article" date="2019" name="Gigascience">
        <title>De novo genome assembly of the endangered Acer yangbiense, a plant species with extremely small populations endemic to Yunnan Province, China.</title>
        <authorList>
            <person name="Yang J."/>
            <person name="Wariss H.M."/>
            <person name="Tao L."/>
            <person name="Zhang R."/>
            <person name="Yun Q."/>
            <person name="Hollingsworth P."/>
            <person name="Dao Z."/>
            <person name="Luo G."/>
            <person name="Guo H."/>
            <person name="Ma Y."/>
            <person name="Sun W."/>
        </authorList>
    </citation>
    <scope>NUCLEOTIDE SEQUENCE [LARGE SCALE GENOMIC DNA]</scope>
    <source>
        <strain evidence="3">cv. br00</strain>
    </source>
</reference>
<dbReference type="EMBL" id="VDCV01000006">
    <property type="protein sequence ID" value="KAB5551864.1"/>
    <property type="molecule type" value="Genomic_DNA"/>
</dbReference>